<dbReference type="PANTHER" id="PTHR47354">
    <property type="entry name" value="NADH OXIDOREDUCTASE HCR"/>
    <property type="match status" value="1"/>
</dbReference>
<dbReference type="InterPro" id="IPR001433">
    <property type="entry name" value="OxRdtase_FAD/NAD-bd"/>
</dbReference>
<dbReference type="CDD" id="cd00207">
    <property type="entry name" value="fer2"/>
    <property type="match status" value="1"/>
</dbReference>
<feature type="domain" description="FAD-binding FR-type" evidence="11">
    <location>
        <begin position="8"/>
        <end position="113"/>
    </location>
</feature>
<evidence type="ECO:0000313" key="13">
    <source>
        <dbReference type="Proteomes" id="UP000000841"/>
    </source>
</evidence>
<evidence type="ECO:0000313" key="12">
    <source>
        <dbReference type="EMBL" id="ACU96886.1"/>
    </source>
</evidence>
<dbReference type="SUPFAM" id="SSF54292">
    <property type="entry name" value="2Fe-2S ferredoxin-like"/>
    <property type="match status" value="1"/>
</dbReference>
<sequence>MTTASGDTRSRVLRVVEVREETEEAKSLVFAIPERDRELFSYRPGQFVTIRIPSDRTGSVARCHSISSCPAEERLSVTVKRVDGGYGSNWLCDNVTAGTSLEVLPPSGAFTPRSLDGDFLLIGAGSGITPLLSITKAVLRCGTGKVTLFYANRDEKSVIFRDELRELAVGHRERLTVLHWLESLQGMPHRTRLAPLLAPHVGAETYLCGPQPFMEQVRQALAEHGAADDVHVEKFTSLSGDPFTERSPTPAPASVPDSEAAGRAVSVIVGGEEHEIHWSPGSVLLDALLDEGVDVPFSCFDGECGTCRAELVQGKVRMGRAEGLTEDEVEKGAILACVTEAPDDSDPTRIVVRFP</sequence>
<dbReference type="InterPro" id="IPR001709">
    <property type="entry name" value="Flavoprot_Pyr_Nucl_cyt_Rdtase"/>
</dbReference>
<dbReference type="EMBL" id="CP001683">
    <property type="protein sequence ID" value="ACU96886.1"/>
    <property type="molecule type" value="Genomic_DNA"/>
</dbReference>
<dbReference type="GO" id="GO:0050660">
    <property type="term" value="F:flavin adenine dinucleotide binding"/>
    <property type="evidence" value="ECO:0007669"/>
    <property type="project" value="TreeGrafter"/>
</dbReference>
<dbReference type="InterPro" id="IPR008333">
    <property type="entry name" value="Cbr1-like_FAD-bd_dom"/>
</dbReference>
<evidence type="ECO:0000256" key="8">
    <source>
        <dbReference type="ARBA" id="ARBA00023014"/>
    </source>
</evidence>
<name>C7MUA7_SACVD</name>
<dbReference type="InterPro" id="IPR017927">
    <property type="entry name" value="FAD-bd_FR_type"/>
</dbReference>
<dbReference type="PROSITE" id="PS51384">
    <property type="entry name" value="FAD_FR"/>
    <property type="match status" value="1"/>
</dbReference>
<keyword evidence="6" id="KW-0560">Oxidoreductase</keyword>
<gene>
    <name evidence="12" type="ordered locus">Svir_18640</name>
</gene>
<dbReference type="Gene3D" id="3.40.50.80">
    <property type="entry name" value="Nucleotide-binding domain of ferredoxin-NADP reductase (FNR) module"/>
    <property type="match status" value="1"/>
</dbReference>
<dbReference type="KEGG" id="svi:Svir_18640"/>
<evidence type="ECO:0000256" key="3">
    <source>
        <dbReference type="ARBA" id="ARBA00022714"/>
    </source>
</evidence>
<dbReference type="GO" id="GO:0051537">
    <property type="term" value="F:2 iron, 2 sulfur cluster binding"/>
    <property type="evidence" value="ECO:0007669"/>
    <property type="project" value="UniProtKB-KW"/>
</dbReference>
<dbReference type="STRING" id="471857.Svir_18640"/>
<evidence type="ECO:0000256" key="1">
    <source>
        <dbReference type="ARBA" id="ARBA00001974"/>
    </source>
</evidence>
<evidence type="ECO:0000256" key="4">
    <source>
        <dbReference type="ARBA" id="ARBA00022723"/>
    </source>
</evidence>
<keyword evidence="8" id="KW-0411">Iron-sulfur</keyword>
<dbReference type="Gene3D" id="2.40.30.10">
    <property type="entry name" value="Translation factors"/>
    <property type="match status" value="1"/>
</dbReference>
<dbReference type="Gene3D" id="3.10.20.30">
    <property type="match status" value="1"/>
</dbReference>
<feature type="domain" description="2Fe-2S ferredoxin-type" evidence="10">
    <location>
        <begin position="263"/>
        <end position="355"/>
    </location>
</feature>
<feature type="region of interest" description="Disordered" evidence="9">
    <location>
        <begin position="239"/>
        <end position="259"/>
    </location>
</feature>
<dbReference type="eggNOG" id="COG1018">
    <property type="taxonomic scope" value="Bacteria"/>
</dbReference>
<evidence type="ECO:0000256" key="9">
    <source>
        <dbReference type="SAM" id="MobiDB-lite"/>
    </source>
</evidence>
<comment type="cofactor">
    <cofactor evidence="1">
        <name>FAD</name>
        <dbReference type="ChEBI" id="CHEBI:57692"/>
    </cofactor>
</comment>
<organism evidence="12 13">
    <name type="scientific">Saccharomonospora viridis (strain ATCC 15386 / DSM 43017 / JCM 3036 / CCUG 5913 / NBRC 12207 / NCIMB 9602 / P101)</name>
    <name type="common">Thermoactinomyces viridis</name>
    <dbReference type="NCBI Taxonomy" id="471857"/>
    <lineage>
        <taxon>Bacteria</taxon>
        <taxon>Bacillati</taxon>
        <taxon>Actinomycetota</taxon>
        <taxon>Actinomycetes</taxon>
        <taxon>Pseudonocardiales</taxon>
        <taxon>Pseudonocardiaceae</taxon>
        <taxon>Saccharomonospora</taxon>
    </lineage>
</organism>
<evidence type="ECO:0000256" key="2">
    <source>
        <dbReference type="ARBA" id="ARBA00022630"/>
    </source>
</evidence>
<evidence type="ECO:0000256" key="5">
    <source>
        <dbReference type="ARBA" id="ARBA00022827"/>
    </source>
</evidence>
<keyword evidence="13" id="KW-1185">Reference proteome</keyword>
<dbReference type="PROSITE" id="PS51085">
    <property type="entry name" value="2FE2S_FER_2"/>
    <property type="match status" value="1"/>
</dbReference>
<evidence type="ECO:0000259" key="11">
    <source>
        <dbReference type="PROSITE" id="PS51384"/>
    </source>
</evidence>
<dbReference type="GO" id="GO:0046872">
    <property type="term" value="F:metal ion binding"/>
    <property type="evidence" value="ECO:0007669"/>
    <property type="project" value="UniProtKB-KW"/>
</dbReference>
<dbReference type="AlphaFoldDB" id="C7MUA7"/>
<dbReference type="Pfam" id="PF00111">
    <property type="entry name" value="Fer2"/>
    <property type="match status" value="1"/>
</dbReference>
<dbReference type="InterPro" id="IPR001041">
    <property type="entry name" value="2Fe-2S_ferredoxin-type"/>
</dbReference>
<dbReference type="PANTHER" id="PTHR47354:SF8">
    <property type="entry name" value="1,2-PHENYLACETYL-COA EPOXIDASE, SUBUNIT E"/>
    <property type="match status" value="1"/>
</dbReference>
<keyword evidence="2" id="KW-0285">Flavoprotein</keyword>
<keyword evidence="4" id="KW-0479">Metal-binding</keyword>
<dbReference type="HOGENOM" id="CLU_003827_14_1_11"/>
<dbReference type="Pfam" id="PF00175">
    <property type="entry name" value="NAD_binding_1"/>
    <property type="match status" value="1"/>
</dbReference>
<proteinExistence type="predicted"/>
<accession>C7MUA7</accession>
<dbReference type="InterPro" id="IPR039261">
    <property type="entry name" value="FNR_nucleotide-bd"/>
</dbReference>
<evidence type="ECO:0000256" key="6">
    <source>
        <dbReference type="ARBA" id="ARBA00023002"/>
    </source>
</evidence>
<dbReference type="InterPro" id="IPR036010">
    <property type="entry name" value="2Fe-2S_ferredoxin-like_sf"/>
</dbReference>
<dbReference type="InterPro" id="IPR050415">
    <property type="entry name" value="MRET"/>
</dbReference>
<keyword evidence="5" id="KW-0274">FAD</keyword>
<dbReference type="InterPro" id="IPR012675">
    <property type="entry name" value="Beta-grasp_dom_sf"/>
</dbReference>
<dbReference type="RefSeq" id="WP_015786199.1">
    <property type="nucleotide sequence ID" value="NC_013159.1"/>
</dbReference>
<dbReference type="SUPFAM" id="SSF52343">
    <property type="entry name" value="Ferredoxin reductase-like, C-terminal NADP-linked domain"/>
    <property type="match status" value="1"/>
</dbReference>
<dbReference type="CDD" id="cd06214">
    <property type="entry name" value="PA_degradation_oxidoreductase_like"/>
    <property type="match status" value="1"/>
</dbReference>
<keyword evidence="3" id="KW-0001">2Fe-2S</keyword>
<protein>
    <submittedName>
        <fullName evidence="12">Flavodoxin reductase family protein</fullName>
    </submittedName>
</protein>
<dbReference type="PRINTS" id="PR00410">
    <property type="entry name" value="PHEHYDRXLASE"/>
</dbReference>
<keyword evidence="7" id="KW-0408">Iron</keyword>
<dbReference type="InterPro" id="IPR006058">
    <property type="entry name" value="2Fe2S_fd_BS"/>
</dbReference>
<evidence type="ECO:0000259" key="10">
    <source>
        <dbReference type="PROSITE" id="PS51085"/>
    </source>
</evidence>
<dbReference type="PRINTS" id="PR00371">
    <property type="entry name" value="FPNCR"/>
</dbReference>
<dbReference type="Pfam" id="PF00970">
    <property type="entry name" value="FAD_binding_6"/>
    <property type="match status" value="1"/>
</dbReference>
<dbReference type="Proteomes" id="UP000000841">
    <property type="component" value="Chromosome"/>
</dbReference>
<evidence type="ECO:0000256" key="7">
    <source>
        <dbReference type="ARBA" id="ARBA00023004"/>
    </source>
</evidence>
<dbReference type="InterPro" id="IPR017938">
    <property type="entry name" value="Riboflavin_synthase-like_b-brl"/>
</dbReference>
<dbReference type="SUPFAM" id="SSF63380">
    <property type="entry name" value="Riboflavin synthase domain-like"/>
    <property type="match status" value="1"/>
</dbReference>
<dbReference type="PROSITE" id="PS00197">
    <property type="entry name" value="2FE2S_FER_1"/>
    <property type="match status" value="1"/>
</dbReference>
<reference evidence="12 13" key="1">
    <citation type="journal article" date="2009" name="Stand. Genomic Sci.">
        <title>Complete genome sequence of Saccharomonospora viridis type strain (P101).</title>
        <authorList>
            <person name="Pati A."/>
            <person name="Sikorski J."/>
            <person name="Nolan M."/>
            <person name="Lapidus A."/>
            <person name="Copeland A."/>
            <person name="Glavina Del Rio T."/>
            <person name="Lucas S."/>
            <person name="Chen F."/>
            <person name="Tice H."/>
            <person name="Pitluck S."/>
            <person name="Cheng J.F."/>
            <person name="Chertkov O."/>
            <person name="Brettin T."/>
            <person name="Han C."/>
            <person name="Detter J.C."/>
            <person name="Kuske C."/>
            <person name="Bruce D."/>
            <person name="Goodwin L."/>
            <person name="Chain P."/>
            <person name="D'haeseleer P."/>
            <person name="Chen A."/>
            <person name="Palaniappan K."/>
            <person name="Ivanova N."/>
            <person name="Mavromatis K."/>
            <person name="Mikhailova N."/>
            <person name="Rohde M."/>
            <person name="Tindall B.J."/>
            <person name="Goker M."/>
            <person name="Bristow J."/>
            <person name="Eisen J.A."/>
            <person name="Markowitz V."/>
            <person name="Hugenholtz P."/>
            <person name="Kyrpides N.C."/>
            <person name="Klenk H.P."/>
        </authorList>
    </citation>
    <scope>NUCLEOTIDE SEQUENCE [LARGE SCALE GENOMIC DNA]</scope>
    <source>
        <strain evidence="13">ATCC 15386 / DSM 43017 / JCM 3036 / NBRC 12207 / P101</strain>
    </source>
</reference>
<dbReference type="GO" id="GO:0016491">
    <property type="term" value="F:oxidoreductase activity"/>
    <property type="evidence" value="ECO:0007669"/>
    <property type="project" value="UniProtKB-KW"/>
</dbReference>